<evidence type="ECO:0000313" key="2">
    <source>
        <dbReference type="Proteomes" id="UP000540423"/>
    </source>
</evidence>
<protein>
    <submittedName>
        <fullName evidence="1">Uncharacterized protein</fullName>
    </submittedName>
</protein>
<gene>
    <name evidence="1" type="ORF">HNQ79_005191</name>
</gene>
<accession>A0A7X0HLP5</accession>
<dbReference type="AlphaFoldDB" id="A0A7X0HLP5"/>
<proteinExistence type="predicted"/>
<keyword evidence="2" id="KW-1185">Reference proteome</keyword>
<reference evidence="1 2" key="1">
    <citation type="submission" date="2020-08" db="EMBL/GenBank/DDBJ databases">
        <title>Genomic Encyclopedia of Type Strains, Phase IV (KMG-IV): sequencing the most valuable type-strain genomes for metagenomic binning, comparative biology and taxonomic classification.</title>
        <authorList>
            <person name="Goeker M."/>
        </authorList>
    </citation>
    <scope>NUCLEOTIDE SEQUENCE [LARGE SCALE GENOMIC DNA]</scope>
    <source>
        <strain evidence="1 2">DSM 40141</strain>
    </source>
</reference>
<name>A0A7X0HLP5_9ACTN</name>
<evidence type="ECO:0000313" key="1">
    <source>
        <dbReference type="EMBL" id="MBB6438679.1"/>
    </source>
</evidence>
<sequence length="36" mass="4037">MPTYEECVHCDLGPGTYELNFAEGVTFTEVVRRGES</sequence>
<organism evidence="1 2">
    <name type="scientific">Streptomyces candidus</name>
    <dbReference type="NCBI Taxonomy" id="67283"/>
    <lineage>
        <taxon>Bacteria</taxon>
        <taxon>Bacillati</taxon>
        <taxon>Actinomycetota</taxon>
        <taxon>Actinomycetes</taxon>
        <taxon>Kitasatosporales</taxon>
        <taxon>Streptomycetaceae</taxon>
        <taxon>Streptomyces</taxon>
    </lineage>
</organism>
<comment type="caution">
    <text evidence="1">The sequence shown here is derived from an EMBL/GenBank/DDBJ whole genome shotgun (WGS) entry which is preliminary data.</text>
</comment>
<dbReference type="EMBL" id="JACHEM010000014">
    <property type="protein sequence ID" value="MBB6438679.1"/>
    <property type="molecule type" value="Genomic_DNA"/>
</dbReference>
<dbReference type="Proteomes" id="UP000540423">
    <property type="component" value="Unassembled WGS sequence"/>
</dbReference>